<dbReference type="PANTHER" id="PTHR45947:SF3">
    <property type="entry name" value="SULFOQUINOVOSYL TRANSFERASE SQD2"/>
    <property type="match status" value="1"/>
</dbReference>
<feature type="domain" description="Glycosyl transferase family 1" evidence="1">
    <location>
        <begin position="209"/>
        <end position="369"/>
    </location>
</feature>
<dbReference type="Pfam" id="PF13579">
    <property type="entry name" value="Glyco_trans_4_4"/>
    <property type="match status" value="1"/>
</dbReference>
<keyword evidence="4" id="KW-1185">Reference proteome</keyword>
<evidence type="ECO:0000313" key="3">
    <source>
        <dbReference type="EMBL" id="BAY86984.1"/>
    </source>
</evidence>
<dbReference type="AlphaFoldDB" id="A0A1Z4M0F6"/>
<dbReference type="Gene3D" id="3.40.50.2000">
    <property type="entry name" value="Glycogen Phosphorylase B"/>
    <property type="match status" value="2"/>
</dbReference>
<dbReference type="InterPro" id="IPR050194">
    <property type="entry name" value="Glycosyltransferase_grp1"/>
</dbReference>
<dbReference type="PANTHER" id="PTHR45947">
    <property type="entry name" value="SULFOQUINOVOSYL TRANSFERASE SQD2"/>
    <property type="match status" value="1"/>
</dbReference>
<organism evidence="3 4">
    <name type="scientific">Calothrix parasitica NIES-267</name>
    <dbReference type="NCBI Taxonomy" id="1973488"/>
    <lineage>
        <taxon>Bacteria</taxon>
        <taxon>Bacillati</taxon>
        <taxon>Cyanobacteriota</taxon>
        <taxon>Cyanophyceae</taxon>
        <taxon>Nostocales</taxon>
        <taxon>Calotrichaceae</taxon>
        <taxon>Calothrix</taxon>
    </lineage>
</organism>
<dbReference type="SUPFAM" id="SSF53756">
    <property type="entry name" value="UDP-Glycosyltransferase/glycogen phosphorylase"/>
    <property type="match status" value="1"/>
</dbReference>
<dbReference type="EMBL" id="AP018227">
    <property type="protein sequence ID" value="BAY86984.1"/>
    <property type="molecule type" value="Genomic_DNA"/>
</dbReference>
<dbReference type="CDD" id="cd03801">
    <property type="entry name" value="GT4_PimA-like"/>
    <property type="match status" value="1"/>
</dbReference>
<accession>A0A1Z4M0F6</accession>
<proteinExistence type="predicted"/>
<evidence type="ECO:0000313" key="4">
    <source>
        <dbReference type="Proteomes" id="UP000218418"/>
    </source>
</evidence>
<sequence length="396" mass="43702">MKILLLNDIGTATGGAETQMLSLRDNLRSLSHDVRLFSSVAKPVADSPLLCEYSCFGTNSLFQVISQTANVSAYLNLRRVLAEFQPDIVHVRMFMWQLSPLILPLLKDVPCLYQTAVYKAICPMGTKLLPDGSPCKSSAGKACLRHGCLTPQSWAVFMMQRRLWLRWKHAFNAVVALSHGMKANLEAEGIAPVKVVHNGVAKRLQRPVLEEPPTVAFAGRLVSEKGVDVLLKAFALVKEHVAEAELIIAGQGVEAENLKLFAQELGVSKSVKWLGHIPRQELEQHFDKAWVQVVPSLWAEPFGNVTTEAMMRGTAVIASATGAQPEIVSSNETGFLVPPGDIPTLANALLKLLSNRELAEKMGQSGRKRAIEEFSEERRTQNFLDIYQEIISKNRV</sequence>
<feature type="domain" description="Glycosyltransferase subfamily 4-like N-terminal" evidence="2">
    <location>
        <begin position="14"/>
        <end position="199"/>
    </location>
</feature>
<evidence type="ECO:0000259" key="1">
    <source>
        <dbReference type="Pfam" id="PF00534"/>
    </source>
</evidence>
<name>A0A1Z4M0F6_9CYAN</name>
<dbReference type="InterPro" id="IPR001296">
    <property type="entry name" value="Glyco_trans_1"/>
</dbReference>
<dbReference type="GO" id="GO:0016757">
    <property type="term" value="F:glycosyltransferase activity"/>
    <property type="evidence" value="ECO:0007669"/>
    <property type="project" value="InterPro"/>
</dbReference>
<gene>
    <name evidence="3" type="ORF">NIES267_64950</name>
</gene>
<reference evidence="3 4" key="1">
    <citation type="submission" date="2017-06" db="EMBL/GenBank/DDBJ databases">
        <title>Genome sequencing of cyanobaciteial culture collection at National Institute for Environmental Studies (NIES).</title>
        <authorList>
            <person name="Hirose Y."/>
            <person name="Shimura Y."/>
            <person name="Fujisawa T."/>
            <person name="Nakamura Y."/>
            <person name="Kawachi M."/>
        </authorList>
    </citation>
    <scope>NUCLEOTIDE SEQUENCE [LARGE SCALE GENOMIC DNA]</scope>
    <source>
        <strain evidence="3 4">NIES-267</strain>
    </source>
</reference>
<dbReference type="OrthoDB" id="9787111at2"/>
<protein>
    <submittedName>
        <fullName evidence="3">Group 1 glycosyl transferase</fullName>
    </submittedName>
</protein>
<dbReference type="InterPro" id="IPR028098">
    <property type="entry name" value="Glyco_trans_4-like_N"/>
</dbReference>
<dbReference type="Proteomes" id="UP000218418">
    <property type="component" value="Chromosome"/>
</dbReference>
<keyword evidence="3" id="KW-0808">Transferase</keyword>
<evidence type="ECO:0000259" key="2">
    <source>
        <dbReference type="Pfam" id="PF13579"/>
    </source>
</evidence>
<dbReference type="Pfam" id="PF00534">
    <property type="entry name" value="Glycos_transf_1"/>
    <property type="match status" value="1"/>
</dbReference>